<sequence length="72" mass="7715">MPLLKGTQRLTLQIGSHERRLGRASLPSGTDSDLTEGVPAEHTSAQVRVFSLRSDSVVPVSESYQAPGRLLG</sequence>
<accession>A0A9P3PU87</accession>
<gene>
    <name evidence="2" type="ORF">LshimejAT787_1000320</name>
</gene>
<dbReference type="AlphaFoldDB" id="A0A9P3PU87"/>
<evidence type="ECO:0000313" key="3">
    <source>
        <dbReference type="Proteomes" id="UP001063166"/>
    </source>
</evidence>
<comment type="caution">
    <text evidence="2">The sequence shown here is derived from an EMBL/GenBank/DDBJ whole genome shotgun (WGS) entry which is preliminary data.</text>
</comment>
<name>A0A9P3PU87_LYOSH</name>
<dbReference type="Proteomes" id="UP001063166">
    <property type="component" value="Unassembled WGS sequence"/>
</dbReference>
<evidence type="ECO:0000256" key="1">
    <source>
        <dbReference type="SAM" id="MobiDB-lite"/>
    </source>
</evidence>
<protein>
    <submittedName>
        <fullName evidence="2">Uncharacterized protein</fullName>
    </submittedName>
</protein>
<organism evidence="2 3">
    <name type="scientific">Lyophyllum shimeji</name>
    <name type="common">Hon-shimeji</name>
    <name type="synonym">Tricholoma shimeji</name>
    <dbReference type="NCBI Taxonomy" id="47721"/>
    <lineage>
        <taxon>Eukaryota</taxon>
        <taxon>Fungi</taxon>
        <taxon>Dikarya</taxon>
        <taxon>Basidiomycota</taxon>
        <taxon>Agaricomycotina</taxon>
        <taxon>Agaricomycetes</taxon>
        <taxon>Agaricomycetidae</taxon>
        <taxon>Agaricales</taxon>
        <taxon>Tricholomatineae</taxon>
        <taxon>Lyophyllaceae</taxon>
        <taxon>Lyophyllum</taxon>
    </lineage>
</organism>
<evidence type="ECO:0000313" key="2">
    <source>
        <dbReference type="EMBL" id="GLB41432.1"/>
    </source>
</evidence>
<reference evidence="2" key="1">
    <citation type="submission" date="2022-07" db="EMBL/GenBank/DDBJ databases">
        <title>The genome of Lyophyllum shimeji provides insight into the initial evolution of ectomycorrhizal fungal genome.</title>
        <authorList>
            <person name="Kobayashi Y."/>
            <person name="Shibata T."/>
            <person name="Hirakawa H."/>
            <person name="Shigenobu S."/>
            <person name="Nishiyama T."/>
            <person name="Yamada A."/>
            <person name="Hasebe M."/>
            <person name="Kawaguchi M."/>
        </authorList>
    </citation>
    <scope>NUCLEOTIDE SEQUENCE</scope>
    <source>
        <strain evidence="2">AT787</strain>
    </source>
</reference>
<keyword evidence="3" id="KW-1185">Reference proteome</keyword>
<feature type="region of interest" description="Disordered" evidence="1">
    <location>
        <begin position="14"/>
        <end position="37"/>
    </location>
</feature>
<dbReference type="EMBL" id="BRPK01000010">
    <property type="protein sequence ID" value="GLB41432.1"/>
    <property type="molecule type" value="Genomic_DNA"/>
</dbReference>
<proteinExistence type="predicted"/>